<keyword evidence="2" id="KW-1133">Transmembrane helix</keyword>
<keyword evidence="4" id="KW-1185">Reference proteome</keyword>
<dbReference type="EMBL" id="BMSZ01000014">
    <property type="protein sequence ID" value="GGS67217.1"/>
    <property type="molecule type" value="Genomic_DNA"/>
</dbReference>
<name>A0ABQ2TI31_STRBA</name>
<evidence type="ECO:0000256" key="2">
    <source>
        <dbReference type="SAM" id="Phobius"/>
    </source>
</evidence>
<evidence type="ECO:0000256" key="1">
    <source>
        <dbReference type="SAM" id="MobiDB-lite"/>
    </source>
</evidence>
<accession>A0ABQ2TI31</accession>
<protein>
    <submittedName>
        <fullName evidence="3">Uncharacterized protein</fullName>
    </submittedName>
</protein>
<keyword evidence="2" id="KW-0472">Membrane</keyword>
<evidence type="ECO:0000313" key="4">
    <source>
        <dbReference type="Proteomes" id="UP000659767"/>
    </source>
</evidence>
<sequence>MLGLVVLRLVLGLVVLRLVLVLRLVRPGLLRLLVGAGPLGLLVRAGLLVRLRARRLLRGRQGLRLRVAVAPLRLLVRLRRPGGLRSPGLPPRLTARGSALPARPGRGCPRGPGGSAVGGQHDTLVRGSCGGELMLAALSALSALRHRDSYV</sequence>
<keyword evidence="2" id="KW-0812">Transmembrane</keyword>
<dbReference type="Proteomes" id="UP000659767">
    <property type="component" value="Unassembled WGS sequence"/>
</dbReference>
<feature type="transmembrane region" description="Helical" evidence="2">
    <location>
        <begin position="33"/>
        <end position="51"/>
    </location>
</feature>
<proteinExistence type="predicted"/>
<evidence type="ECO:0000313" key="3">
    <source>
        <dbReference type="EMBL" id="GGS67217.1"/>
    </source>
</evidence>
<comment type="caution">
    <text evidence="3">The sequence shown here is derived from an EMBL/GenBank/DDBJ whole genome shotgun (WGS) entry which is preliminary data.</text>
</comment>
<reference evidence="4" key="1">
    <citation type="journal article" date="2019" name="Int. J. Syst. Evol. Microbiol.">
        <title>The Global Catalogue of Microorganisms (GCM) 10K type strain sequencing project: providing services to taxonomists for standard genome sequencing and annotation.</title>
        <authorList>
            <consortium name="The Broad Institute Genomics Platform"/>
            <consortium name="The Broad Institute Genome Sequencing Center for Infectious Disease"/>
            <person name="Wu L."/>
            <person name="Ma J."/>
        </authorList>
    </citation>
    <scope>NUCLEOTIDE SEQUENCE [LARGE SCALE GENOMIC DNA]</scope>
    <source>
        <strain evidence="4">JCM 4350</strain>
    </source>
</reference>
<feature type="region of interest" description="Disordered" evidence="1">
    <location>
        <begin position="94"/>
        <end position="118"/>
    </location>
</feature>
<gene>
    <name evidence="3" type="ORF">GCM10010253_47620</name>
</gene>
<organism evidence="3 4">
    <name type="scientific">Streptomyces badius</name>
    <dbReference type="NCBI Taxonomy" id="1941"/>
    <lineage>
        <taxon>Bacteria</taxon>
        <taxon>Bacillati</taxon>
        <taxon>Actinomycetota</taxon>
        <taxon>Actinomycetes</taxon>
        <taxon>Kitasatosporales</taxon>
        <taxon>Streptomycetaceae</taxon>
        <taxon>Streptomyces</taxon>
    </lineage>
</organism>
<feature type="compositionally biased region" description="Gly residues" evidence="1">
    <location>
        <begin position="108"/>
        <end position="117"/>
    </location>
</feature>